<evidence type="ECO:0000313" key="9">
    <source>
        <dbReference type="RefSeq" id="XP_048131867.1"/>
    </source>
</evidence>
<evidence type="ECO:0000313" key="8">
    <source>
        <dbReference type="Proteomes" id="UP000827889"/>
    </source>
</evidence>
<dbReference type="PROSITE" id="PS51778">
    <property type="entry name" value="VAST"/>
    <property type="match status" value="2"/>
</dbReference>
<protein>
    <submittedName>
        <fullName evidence="9 10">C2 and GRAM domain-containing protein At1g03370</fullName>
    </submittedName>
</protein>
<proteinExistence type="predicted"/>
<dbReference type="CDD" id="cd00030">
    <property type="entry name" value="C2"/>
    <property type="match status" value="2"/>
</dbReference>
<accession>A0ABM3H5M2</accession>
<evidence type="ECO:0000256" key="1">
    <source>
        <dbReference type="ARBA" id="ARBA00004167"/>
    </source>
</evidence>
<dbReference type="Pfam" id="PF00168">
    <property type="entry name" value="C2"/>
    <property type="match status" value="2"/>
</dbReference>
<keyword evidence="4" id="KW-0472">Membrane</keyword>
<dbReference type="SMART" id="SM00568">
    <property type="entry name" value="GRAM"/>
    <property type="match status" value="1"/>
</dbReference>
<feature type="compositionally biased region" description="Polar residues" evidence="5">
    <location>
        <begin position="197"/>
        <end position="212"/>
    </location>
</feature>
<dbReference type="SMART" id="SM00239">
    <property type="entry name" value="C2"/>
    <property type="match status" value="2"/>
</dbReference>
<dbReference type="Proteomes" id="UP000827889">
    <property type="component" value="Chromosome 3"/>
</dbReference>
<feature type="domain" description="VASt" evidence="7">
    <location>
        <begin position="258"/>
        <end position="430"/>
    </location>
</feature>
<evidence type="ECO:0000259" key="7">
    <source>
        <dbReference type="PROSITE" id="PS51778"/>
    </source>
</evidence>
<sequence>MKLYARVIEARNIPAMDLNGFSDPYVRLQLGRHRFRTKVVKKSLNPSWGEEFSFKVEDLQDELVLTVLDEDKYFNDDFIGQLKIPVSRVFDADNGSLGTAWYNLQPKNKKSKNKECGEIQLAIYFSESSAFSEVNGNEGEVVPVLKKHADLMVESPAGSLGGSPTASPMRDEFSSSKEEKSCSQKTLAGRLAQMFNKSADTSSAASNRSTDLSELPEASGPESSDSQDDDLFSSGSFEEVIKTMESREQEGETPSNLPGGVLLDQLYVIAPSDLNKSLFSPDSSFPRDVADLQGTTELQLGQWKFENGGETLKRVVTYIKAATKLIKAVKGTEEQIYLKADGKVYAVLAIVSTPDVPYGSNFKTELLYCITPGPELPSGEQSSRLVISWRMNFLQSTMMRGMIENGARQGLKDSFEQYASLLNQTVKPVDSKDIGSNKEQILASLQVEPQSDWKLAVQYFANLTVLSTFVMGLYVLVHLCLATPSAIHGLEFVGLDLPDSLGEVIVCGILVLQAERVLGLISRFMQARMQKGTDHGVKAQGDGWLLTAALIEGSSIAAVDSSGFSDPYVVFTCNGKTRTSSIKFQKTDPLWNEIFEFDAMDDPPSVLDVEVFDFDGPFDEATSLGHAEINFVRNNISDLADVWVPLQGKLAQACQSKLHLRIFLDNTRGSNVAKEYISKMEKEVGKKINIRSPQTNSAFQKLFGLPPEEFLINDFTCHLKRKMPLQGRLFLSARIIGFHANLFGQKTKFFFLWEDIEDIQILSPTLSSMGSPIVVMTLRQGKGIEARHGAKTQDAEGRLKFHFQSFVSFNVAHRTIMALWKARSLSPEQKVQLVEEESEAKSLITEESGSFLGLEDVSLSEVYSSVLPVPTTFFMEVFGGEDLERKVMEKTGCLNYSYTPWESEKPDVYERQIYYRFDKHISRYRGEVTSTQQKSALLDRDGWLVEEVMTLHAVPLGDYFNLHLRYQIEDVPSRPKECNIKVSFGVAWLKSTRHQKRITKNILLNLQDRLKVMFGAIEKEFTSR</sequence>
<dbReference type="InterPro" id="IPR000008">
    <property type="entry name" value="C2_dom"/>
</dbReference>
<dbReference type="RefSeq" id="XP_048131868.1">
    <property type="nucleotide sequence ID" value="XM_048275911.1"/>
</dbReference>
<evidence type="ECO:0000256" key="2">
    <source>
        <dbReference type="ARBA" id="ARBA00022692"/>
    </source>
</evidence>
<comment type="subcellular location">
    <subcellularLocation>
        <location evidence="1">Membrane</location>
        <topology evidence="1">Single-pass membrane protein</topology>
    </subcellularLocation>
</comment>
<feature type="domain" description="C2" evidence="6">
    <location>
        <begin position="523"/>
        <end position="644"/>
    </location>
</feature>
<dbReference type="Gene3D" id="2.60.40.150">
    <property type="entry name" value="C2 domain"/>
    <property type="match status" value="2"/>
</dbReference>
<keyword evidence="8" id="KW-1185">Reference proteome</keyword>
<feature type="region of interest" description="Disordered" evidence="5">
    <location>
        <begin position="155"/>
        <end position="182"/>
    </location>
</feature>
<evidence type="ECO:0000313" key="10">
    <source>
        <dbReference type="RefSeq" id="XP_048131868.1"/>
    </source>
</evidence>
<dbReference type="Pfam" id="PF16016">
    <property type="entry name" value="VASt"/>
    <property type="match status" value="2"/>
</dbReference>
<dbReference type="SUPFAM" id="SSF49562">
    <property type="entry name" value="C2 domain (Calcium/lipid-binding domain, CaLB)"/>
    <property type="match status" value="2"/>
</dbReference>
<feature type="compositionally biased region" description="Basic and acidic residues" evidence="5">
    <location>
        <begin position="169"/>
        <end position="182"/>
    </location>
</feature>
<organism evidence="8 10">
    <name type="scientific">Rhodamnia argentea</name>
    <dbReference type="NCBI Taxonomy" id="178133"/>
    <lineage>
        <taxon>Eukaryota</taxon>
        <taxon>Viridiplantae</taxon>
        <taxon>Streptophyta</taxon>
        <taxon>Embryophyta</taxon>
        <taxon>Tracheophyta</taxon>
        <taxon>Spermatophyta</taxon>
        <taxon>Magnoliopsida</taxon>
        <taxon>eudicotyledons</taxon>
        <taxon>Gunneridae</taxon>
        <taxon>Pentapetalae</taxon>
        <taxon>rosids</taxon>
        <taxon>malvids</taxon>
        <taxon>Myrtales</taxon>
        <taxon>Myrtaceae</taxon>
        <taxon>Myrtoideae</taxon>
        <taxon>Myrteae</taxon>
        <taxon>Australasian group</taxon>
        <taxon>Rhodamnia</taxon>
    </lineage>
</organism>
<dbReference type="PANTHER" id="PTHR46296">
    <property type="entry name" value="BNAA05G37250D PROTEIN"/>
    <property type="match status" value="1"/>
</dbReference>
<dbReference type="InterPro" id="IPR004182">
    <property type="entry name" value="GRAM"/>
</dbReference>
<dbReference type="PRINTS" id="PR00360">
    <property type="entry name" value="C2DOMAIN"/>
</dbReference>
<feature type="region of interest" description="Disordered" evidence="5">
    <location>
        <begin position="197"/>
        <end position="232"/>
    </location>
</feature>
<dbReference type="InterPro" id="IPR035892">
    <property type="entry name" value="C2_domain_sf"/>
</dbReference>
<feature type="domain" description="C2" evidence="6">
    <location>
        <begin position="1"/>
        <end position="102"/>
    </location>
</feature>
<reference evidence="9 10" key="1">
    <citation type="submission" date="2025-05" db="UniProtKB">
        <authorList>
            <consortium name="RefSeq"/>
        </authorList>
    </citation>
    <scope>IDENTIFICATION</scope>
    <source>
        <tissue evidence="9 10">Leaf</tissue>
    </source>
</reference>
<dbReference type="Pfam" id="PF02893">
    <property type="entry name" value="GRAM"/>
    <property type="match status" value="1"/>
</dbReference>
<evidence type="ECO:0000256" key="3">
    <source>
        <dbReference type="ARBA" id="ARBA00022989"/>
    </source>
</evidence>
<evidence type="ECO:0000256" key="5">
    <source>
        <dbReference type="SAM" id="MobiDB-lite"/>
    </source>
</evidence>
<dbReference type="PROSITE" id="PS50004">
    <property type="entry name" value="C2"/>
    <property type="match status" value="2"/>
</dbReference>
<name>A0ABM3H5M2_9MYRT</name>
<dbReference type="InterPro" id="IPR011993">
    <property type="entry name" value="PH-like_dom_sf"/>
</dbReference>
<dbReference type="InterPro" id="IPR044511">
    <property type="entry name" value="At1g03370/At5g50170-like"/>
</dbReference>
<evidence type="ECO:0000256" key="4">
    <source>
        <dbReference type="ARBA" id="ARBA00023136"/>
    </source>
</evidence>
<gene>
    <name evidence="9 10" type="primary">LOC115726941</name>
</gene>
<dbReference type="CDD" id="cd13219">
    <property type="entry name" value="PH-GRAM_C2-GRAM"/>
    <property type="match status" value="1"/>
</dbReference>
<dbReference type="RefSeq" id="XP_048131867.1">
    <property type="nucleotide sequence ID" value="XM_048275910.1"/>
</dbReference>
<keyword evidence="2" id="KW-0812">Transmembrane</keyword>
<dbReference type="GeneID" id="115726941"/>
<dbReference type="InterPro" id="IPR031968">
    <property type="entry name" value="VASt"/>
</dbReference>
<keyword evidence="3" id="KW-1133">Transmembrane helix</keyword>
<dbReference type="PANTHER" id="PTHR46296:SF8">
    <property type="entry name" value="OS06G0297800 PROTEIN"/>
    <property type="match status" value="1"/>
</dbReference>
<evidence type="ECO:0000259" key="6">
    <source>
        <dbReference type="PROSITE" id="PS50004"/>
    </source>
</evidence>
<feature type="domain" description="VASt" evidence="7">
    <location>
        <begin position="858"/>
        <end position="1024"/>
    </location>
</feature>
<dbReference type="Gene3D" id="2.30.29.30">
    <property type="entry name" value="Pleckstrin-homology domain (PH domain)/Phosphotyrosine-binding domain (PTB)"/>
    <property type="match status" value="1"/>
</dbReference>